<dbReference type="Proteomes" id="UP000355283">
    <property type="component" value="Unassembled WGS sequence"/>
</dbReference>
<feature type="compositionally biased region" description="Basic and acidic residues" evidence="6">
    <location>
        <begin position="457"/>
        <end position="467"/>
    </location>
</feature>
<comment type="caution">
    <text evidence="8">The sequence shown here is derived from an EMBL/GenBank/DDBJ whole genome shotgun (WGS) entry which is preliminary data.</text>
</comment>
<feature type="compositionally biased region" description="Basic and acidic residues" evidence="6">
    <location>
        <begin position="89"/>
        <end position="104"/>
    </location>
</feature>
<reference evidence="8 9" key="1">
    <citation type="submission" date="2019-01" db="EMBL/GenBank/DDBJ databases">
        <title>Nuclear Genome Assembly of the Microalgal Biofuel strain Nannochloropsis salina CCMP1776.</title>
        <authorList>
            <person name="Hovde B."/>
        </authorList>
    </citation>
    <scope>NUCLEOTIDE SEQUENCE [LARGE SCALE GENOMIC DNA]</scope>
    <source>
        <strain evidence="8 9">CCMP1776</strain>
    </source>
</reference>
<dbReference type="EMBL" id="SDOX01000007">
    <property type="protein sequence ID" value="TFJ86710.1"/>
    <property type="molecule type" value="Genomic_DNA"/>
</dbReference>
<evidence type="ECO:0000256" key="4">
    <source>
        <dbReference type="ARBA" id="ARBA00023163"/>
    </source>
</evidence>
<feature type="region of interest" description="Disordered" evidence="6">
    <location>
        <begin position="62"/>
        <end position="115"/>
    </location>
</feature>
<evidence type="ECO:0000313" key="8">
    <source>
        <dbReference type="EMBL" id="TFJ86710.1"/>
    </source>
</evidence>
<evidence type="ECO:0000256" key="1">
    <source>
        <dbReference type="ARBA" id="ARBA00004123"/>
    </source>
</evidence>
<dbReference type="GO" id="GO:0005634">
    <property type="term" value="C:nucleus"/>
    <property type="evidence" value="ECO:0007669"/>
    <property type="project" value="UniProtKB-SubCell"/>
</dbReference>
<evidence type="ECO:0000256" key="3">
    <source>
        <dbReference type="ARBA" id="ARBA00023125"/>
    </source>
</evidence>
<comment type="subcellular location">
    <subcellularLocation>
        <location evidence="1">Nucleus</location>
    </subcellularLocation>
</comment>
<name>A0A4D9D5I3_9STRA</name>
<keyword evidence="3" id="KW-0238">DNA-binding</keyword>
<feature type="region of interest" description="Disordered" evidence="6">
    <location>
        <begin position="592"/>
        <end position="654"/>
    </location>
</feature>
<keyword evidence="4" id="KW-0804">Transcription</keyword>
<protein>
    <recommendedName>
        <fullName evidence="7">AP2/ERF domain-containing protein</fullName>
    </recommendedName>
</protein>
<feature type="compositionally biased region" description="Basic and acidic residues" evidence="6">
    <location>
        <begin position="560"/>
        <end position="576"/>
    </location>
</feature>
<dbReference type="GO" id="GO:0003700">
    <property type="term" value="F:DNA-binding transcription factor activity"/>
    <property type="evidence" value="ECO:0007669"/>
    <property type="project" value="InterPro"/>
</dbReference>
<feature type="domain" description="AP2/ERF" evidence="7">
    <location>
        <begin position="223"/>
        <end position="279"/>
    </location>
</feature>
<evidence type="ECO:0000259" key="7">
    <source>
        <dbReference type="PROSITE" id="PS51032"/>
    </source>
</evidence>
<evidence type="ECO:0000313" key="9">
    <source>
        <dbReference type="Proteomes" id="UP000355283"/>
    </source>
</evidence>
<feature type="compositionally biased region" description="Low complexity" evidence="6">
    <location>
        <begin position="597"/>
        <end position="609"/>
    </location>
</feature>
<dbReference type="OrthoDB" id="2020802at2759"/>
<proteinExistence type="predicted"/>
<feature type="region of interest" description="Disordered" evidence="6">
    <location>
        <begin position="385"/>
        <end position="578"/>
    </location>
</feature>
<dbReference type="AlphaFoldDB" id="A0A4D9D5I3"/>
<sequence>MDDLSLDMHRIAQCSSMTVKGDINVLHMVALEHINGTAAVKTNGHPVATEGRKADARICHGRLENDESRERRPSKLPGRYLEVDNTLENGERRDSGGAARDGKKGQGKKGERKRLGGAVVATCTEDMVRADKFDEIQDTKSDNTVCMNDKFEGNNNCSHGTSRSNAMERYSHDPSQLEAKPGDVASYDSSRLNGNGGAGVPPHVVEKPGRAVQKRNNDCPTSTFRGVRWSKQQGRWRVDVHYKGKDLFLAYFNDEVEAARVFDDAASTLYEKGVLLNFLPDGCPNPERRRGRRGMKVRARDPPPAWVVEKLQLLGHPQTVPPARKPPASSSVFPLDPSSAGASAPFCSSYPGSHVRLPSPGILNLPPPPLDLTDTSRLASDVRAVTAPLGPPTPYPPASSFPPPRTSSVLEKRKRRQEAGQEGEEDEAVGSSVTGADNGGWWMEERKKGGEGQSRVSGKEQQREKQGGEWVEGEGGREEGKVGSLGMVPRVSSYPGRSLWEGERPLSNSSTSTSSSSSSTTRCSHPASLAGASVGPPSLPPSLPPFHNHGKDMMQGLGEGRWEEGREEGKERKGAPDGHLLALASLCKLREGQHALSSPPSSIPSISIPKQPANPGGTSLPAASSLPLSFPPPHSPLSAPSPPPSSANPPLSSLPLKSASSLPSIYSSTSLPAIQPLPPPSTSDITAQVRSFLLEKWKVGWGQDVEGKEFAKAVELLSQDNASARSFLEDVAPSTPHIETLALSFIVVMRCGAFDA</sequence>
<feature type="region of interest" description="Disordered" evidence="6">
    <location>
        <begin position="317"/>
        <end position="336"/>
    </location>
</feature>
<gene>
    <name evidence="8" type="ORF">NSK_001798</name>
</gene>
<feature type="compositionally biased region" description="Pro residues" evidence="6">
    <location>
        <begin position="629"/>
        <end position="647"/>
    </location>
</feature>
<feature type="compositionally biased region" description="Basic and acidic residues" evidence="6">
    <location>
        <begin position="62"/>
        <end position="73"/>
    </location>
</feature>
<evidence type="ECO:0000256" key="5">
    <source>
        <dbReference type="ARBA" id="ARBA00023242"/>
    </source>
</evidence>
<feature type="compositionally biased region" description="Pro residues" evidence="6">
    <location>
        <begin position="389"/>
        <end position="405"/>
    </location>
</feature>
<keyword evidence="2" id="KW-0805">Transcription regulation</keyword>
<dbReference type="Gene3D" id="3.30.730.10">
    <property type="entry name" value="AP2/ERF domain"/>
    <property type="match status" value="1"/>
</dbReference>
<evidence type="ECO:0000256" key="6">
    <source>
        <dbReference type="SAM" id="MobiDB-lite"/>
    </source>
</evidence>
<organism evidence="8 9">
    <name type="scientific">Nannochloropsis salina CCMP1776</name>
    <dbReference type="NCBI Taxonomy" id="1027361"/>
    <lineage>
        <taxon>Eukaryota</taxon>
        <taxon>Sar</taxon>
        <taxon>Stramenopiles</taxon>
        <taxon>Ochrophyta</taxon>
        <taxon>Eustigmatophyceae</taxon>
        <taxon>Eustigmatales</taxon>
        <taxon>Monodopsidaceae</taxon>
        <taxon>Microchloropsis</taxon>
        <taxon>Microchloropsis salina</taxon>
    </lineage>
</organism>
<keyword evidence="5" id="KW-0539">Nucleus</keyword>
<feature type="compositionally biased region" description="Low complexity" evidence="6">
    <location>
        <begin position="619"/>
        <end position="628"/>
    </location>
</feature>
<dbReference type="SUPFAM" id="SSF54171">
    <property type="entry name" value="DNA-binding domain"/>
    <property type="match status" value="1"/>
</dbReference>
<dbReference type="InterPro" id="IPR001471">
    <property type="entry name" value="AP2/ERF_dom"/>
</dbReference>
<evidence type="ECO:0000256" key="2">
    <source>
        <dbReference type="ARBA" id="ARBA00023015"/>
    </source>
</evidence>
<accession>A0A4D9D5I3</accession>
<dbReference type="InterPro" id="IPR016177">
    <property type="entry name" value="DNA-bd_dom_sf"/>
</dbReference>
<dbReference type="PROSITE" id="PS51032">
    <property type="entry name" value="AP2_ERF"/>
    <property type="match status" value="1"/>
</dbReference>
<dbReference type="InterPro" id="IPR036955">
    <property type="entry name" value="AP2/ERF_dom_sf"/>
</dbReference>
<keyword evidence="9" id="KW-1185">Reference proteome</keyword>
<dbReference type="GO" id="GO:0003677">
    <property type="term" value="F:DNA binding"/>
    <property type="evidence" value="ECO:0007669"/>
    <property type="project" value="UniProtKB-KW"/>
</dbReference>
<feature type="compositionally biased region" description="Low complexity" evidence="6">
    <location>
        <begin position="507"/>
        <end position="521"/>
    </location>
</feature>